<evidence type="ECO:0000313" key="9">
    <source>
        <dbReference type="Proteomes" id="UP000078292"/>
    </source>
</evidence>
<keyword evidence="3" id="KW-0233">DNA recombination</keyword>
<accession>A0A1B7M3K6</accession>
<feature type="domain" description="Core-binding (CB)" evidence="7">
    <location>
        <begin position="83"/>
        <end position="165"/>
    </location>
</feature>
<comment type="caution">
    <text evidence="8">The sequence shown here is derived from an EMBL/GenBank/DDBJ whole genome shotgun (WGS) entry which is preliminary data.</text>
</comment>
<dbReference type="InterPro" id="IPR002104">
    <property type="entry name" value="Integrase_catalytic"/>
</dbReference>
<dbReference type="OrthoDB" id="1822491at2"/>
<dbReference type="GO" id="GO:0003677">
    <property type="term" value="F:DNA binding"/>
    <property type="evidence" value="ECO:0007669"/>
    <property type="project" value="UniProtKB-UniRule"/>
</dbReference>
<dbReference type="STRING" id="1837282.A6F49_02905"/>
<dbReference type="RefSeq" id="WP_052504647.1">
    <property type="nucleotide sequence ID" value="NZ_LXEY01000003.1"/>
</dbReference>
<dbReference type="EMBL" id="LXEY01000003">
    <property type="protein sequence ID" value="OAV63119.1"/>
    <property type="molecule type" value="Genomic_DNA"/>
</dbReference>
<dbReference type="InterPro" id="IPR010998">
    <property type="entry name" value="Integrase_recombinase_N"/>
</dbReference>
<evidence type="ECO:0008006" key="10">
    <source>
        <dbReference type="Google" id="ProtNLM"/>
    </source>
</evidence>
<reference evidence="8 9" key="1">
    <citation type="submission" date="2016-04" db="EMBL/GenBank/DDBJ databases">
        <title>First whole genome shotgun sequence of the bacterium Enteractinococcus sp. strain UASWS1574.</title>
        <authorList>
            <person name="Crovadore J."/>
            <person name="Chablais R."/>
            <person name="Lefort F."/>
        </authorList>
    </citation>
    <scope>NUCLEOTIDE SEQUENCE [LARGE SCALE GENOMIC DNA]</scope>
    <source>
        <strain evidence="8 9">UASWS1574</strain>
    </source>
</reference>
<evidence type="ECO:0000256" key="3">
    <source>
        <dbReference type="ARBA" id="ARBA00023172"/>
    </source>
</evidence>
<evidence type="ECO:0000259" key="7">
    <source>
        <dbReference type="PROSITE" id="PS51900"/>
    </source>
</evidence>
<organism evidence="8 9">
    <name type="scientific">Enteractinococcus helveticum</name>
    <dbReference type="NCBI Taxonomy" id="1837282"/>
    <lineage>
        <taxon>Bacteria</taxon>
        <taxon>Bacillati</taxon>
        <taxon>Actinomycetota</taxon>
        <taxon>Actinomycetes</taxon>
        <taxon>Micrococcales</taxon>
        <taxon>Micrococcaceae</taxon>
    </lineage>
</organism>
<feature type="domain" description="Tyr recombinase" evidence="6">
    <location>
        <begin position="199"/>
        <end position="403"/>
    </location>
</feature>
<dbReference type="InterPro" id="IPR050090">
    <property type="entry name" value="Tyrosine_recombinase_XerCD"/>
</dbReference>
<protein>
    <recommendedName>
        <fullName evidence="10">Integrase</fullName>
    </recommendedName>
</protein>
<dbReference type="SUPFAM" id="SSF56349">
    <property type="entry name" value="DNA breaking-rejoining enzymes"/>
    <property type="match status" value="1"/>
</dbReference>
<dbReference type="PROSITE" id="PS51900">
    <property type="entry name" value="CB"/>
    <property type="match status" value="1"/>
</dbReference>
<dbReference type="GO" id="GO:0006310">
    <property type="term" value="P:DNA recombination"/>
    <property type="evidence" value="ECO:0007669"/>
    <property type="project" value="UniProtKB-KW"/>
</dbReference>
<gene>
    <name evidence="8" type="ORF">A6F49_02905</name>
</gene>
<dbReference type="PANTHER" id="PTHR30349">
    <property type="entry name" value="PHAGE INTEGRASE-RELATED"/>
    <property type="match status" value="1"/>
</dbReference>
<dbReference type="Gene3D" id="1.10.150.130">
    <property type="match status" value="1"/>
</dbReference>
<comment type="similarity">
    <text evidence="1">Belongs to the 'phage' integrase family.</text>
</comment>
<dbReference type="Gene3D" id="1.10.443.10">
    <property type="entry name" value="Intergrase catalytic core"/>
    <property type="match status" value="1"/>
</dbReference>
<dbReference type="Pfam" id="PF22022">
    <property type="entry name" value="Phage_int_M"/>
    <property type="match status" value="1"/>
</dbReference>
<dbReference type="AlphaFoldDB" id="A0A1B7M3K6"/>
<keyword evidence="2 4" id="KW-0238">DNA-binding</keyword>
<dbReference type="Proteomes" id="UP000078292">
    <property type="component" value="Unassembled WGS sequence"/>
</dbReference>
<feature type="region of interest" description="Disordered" evidence="5">
    <location>
        <begin position="174"/>
        <end position="203"/>
    </location>
</feature>
<evidence type="ECO:0000259" key="6">
    <source>
        <dbReference type="PROSITE" id="PS51898"/>
    </source>
</evidence>
<name>A0A1B7M3K6_9MICC</name>
<dbReference type="InterPro" id="IPR013762">
    <property type="entry name" value="Integrase-like_cat_sf"/>
</dbReference>
<evidence type="ECO:0000256" key="4">
    <source>
        <dbReference type="PROSITE-ProRule" id="PRU01248"/>
    </source>
</evidence>
<evidence type="ECO:0000256" key="5">
    <source>
        <dbReference type="SAM" id="MobiDB-lite"/>
    </source>
</evidence>
<keyword evidence="9" id="KW-1185">Reference proteome</keyword>
<dbReference type="PROSITE" id="PS51898">
    <property type="entry name" value="TYR_RECOMBINASE"/>
    <property type="match status" value="1"/>
</dbReference>
<sequence length="417" mass="46570">MKKSPKLPPGIDQNRAQRYRVRIYFEGRQHTVGVFRTVGDAKAALAIAHSEKARGTFIPPAEKRANIRAQREAEKLKQQRDEKTVLDLGDAWLAWLERMGRSTGTIYTYRRHLEGYFYPTFGAQPVTSITTDDITKWYDKLRKDKGSGVAPRAYLTVSAMFRYATGETKDLPRSFAPWIDESPADVPGGAKTEAKTRTSDEPVATPEEIAQIAAGMPPREALGVLLAGWCALRIGEVLGLRRRHIRRTGRTGQRVVWLSIEEQVQARGSGPRLDPPKSVAGIRDVPVPTRLVPALEAHLKNYVGKDADSFLFPRDLTGNQVHNPNTYRKHFNKARDAVNARSEQQPPRLEGFTFHGLRHSALTRLGQAGATLSDLMSFAGHSDIESVLVYQHSERDRLSSLAETMSEKLQLAQDVIS</sequence>
<evidence type="ECO:0000256" key="1">
    <source>
        <dbReference type="ARBA" id="ARBA00008857"/>
    </source>
</evidence>
<proteinExistence type="inferred from homology"/>
<evidence type="ECO:0000256" key="2">
    <source>
        <dbReference type="ARBA" id="ARBA00023125"/>
    </source>
</evidence>
<dbReference type="InterPro" id="IPR044068">
    <property type="entry name" value="CB"/>
</dbReference>
<evidence type="ECO:0000313" key="8">
    <source>
        <dbReference type="EMBL" id="OAV63119.1"/>
    </source>
</evidence>
<dbReference type="InterPro" id="IPR011010">
    <property type="entry name" value="DNA_brk_join_enz"/>
</dbReference>
<dbReference type="PANTHER" id="PTHR30349:SF64">
    <property type="entry name" value="PROPHAGE INTEGRASE INTD-RELATED"/>
    <property type="match status" value="1"/>
</dbReference>
<dbReference type="Pfam" id="PF00589">
    <property type="entry name" value="Phage_integrase"/>
    <property type="match status" value="1"/>
</dbReference>
<dbReference type="GO" id="GO:0015074">
    <property type="term" value="P:DNA integration"/>
    <property type="evidence" value="ECO:0007669"/>
    <property type="project" value="InterPro"/>
</dbReference>
<dbReference type="InterPro" id="IPR053876">
    <property type="entry name" value="Phage_int_M"/>
</dbReference>